<sequence length="124" mass="14519">MVRKTSRRTYQATWRTWMLAKREPAVKSRATSTWTTVGCFFTAPAQEETTVTAIGWRSWWCRKTYNKMYFTIITRVWREDIKGSVERTNESGRTFTGVVYSRVCSDTWDNARVVKPGKGVRLYA</sequence>
<dbReference type="RefSeq" id="XP_008917267.1">
    <property type="nucleotide sequence ID" value="XM_008919019.1"/>
</dbReference>
<reference evidence="1 2" key="2">
    <citation type="submission" date="2013-11" db="EMBL/GenBank/DDBJ databases">
        <title>The Genome Sequence of Phytophthora parasitica INRA-310.</title>
        <authorList>
            <consortium name="The Broad Institute Genomics Platform"/>
            <person name="Russ C."/>
            <person name="Tyler B."/>
            <person name="Panabieres F."/>
            <person name="Shan W."/>
            <person name="Tripathy S."/>
            <person name="Grunwald N."/>
            <person name="Machado M."/>
            <person name="Johnson C.S."/>
            <person name="Arredondo F."/>
            <person name="Hong C."/>
            <person name="Coffey M."/>
            <person name="Young S.K."/>
            <person name="Zeng Q."/>
            <person name="Gargeya S."/>
            <person name="Fitzgerald M."/>
            <person name="Abouelleil A."/>
            <person name="Alvarado L."/>
            <person name="Chapman S.B."/>
            <person name="Gainer-Dewar J."/>
            <person name="Goldberg J."/>
            <person name="Griggs A."/>
            <person name="Gujja S."/>
            <person name="Hansen M."/>
            <person name="Howarth C."/>
            <person name="Imamovic A."/>
            <person name="Ireland A."/>
            <person name="Larimer J."/>
            <person name="McCowan C."/>
            <person name="Murphy C."/>
            <person name="Pearson M."/>
            <person name="Poon T.W."/>
            <person name="Priest M."/>
            <person name="Roberts A."/>
            <person name="Saif S."/>
            <person name="Shea T."/>
            <person name="Sykes S."/>
            <person name="Wortman J."/>
            <person name="Nusbaum C."/>
            <person name="Birren B."/>
        </authorList>
    </citation>
    <scope>NUCLEOTIDE SEQUENCE [LARGE SCALE GENOMIC DNA]</scope>
    <source>
        <strain evidence="1 2">INRA-310</strain>
    </source>
</reference>
<dbReference type="GeneID" id="20193551"/>
<protein>
    <submittedName>
        <fullName evidence="1">Uncharacterized protein</fullName>
    </submittedName>
</protein>
<dbReference type="Proteomes" id="UP000018817">
    <property type="component" value="Unassembled WGS sequence"/>
</dbReference>
<gene>
    <name evidence="1" type="ORF">PPTG_24952</name>
</gene>
<proteinExistence type="predicted"/>
<dbReference type="AlphaFoldDB" id="W2P9U8"/>
<accession>W2P9U8</accession>
<dbReference type="VEuPathDB" id="FungiDB:PPTG_24952"/>
<evidence type="ECO:0000313" key="1">
    <source>
        <dbReference type="EMBL" id="ETM97435.1"/>
    </source>
</evidence>
<dbReference type="EMBL" id="KI669996">
    <property type="protein sequence ID" value="ETM97435.1"/>
    <property type="molecule type" value="Genomic_DNA"/>
</dbReference>
<name>W2P9U8_PHYN3</name>
<reference evidence="2" key="1">
    <citation type="submission" date="2011-12" db="EMBL/GenBank/DDBJ databases">
        <authorList>
            <consortium name="The Broad Institute Genome Sequencing Platform"/>
            <person name="Russ C."/>
            <person name="Tyler B."/>
            <person name="Panabieres F."/>
            <person name="Shan W."/>
            <person name="Tripathy S."/>
            <person name="Grunwald N."/>
            <person name="Machado M."/>
            <person name="Young S.K."/>
            <person name="Zeng Q."/>
            <person name="Gargeya S."/>
            <person name="Fitzgerald M."/>
            <person name="Haas B."/>
            <person name="Abouelleil A."/>
            <person name="Alvarado L."/>
            <person name="Arachchi H.M."/>
            <person name="Berlin A."/>
            <person name="Chapman S.B."/>
            <person name="Gearin G."/>
            <person name="Goldberg J."/>
            <person name="Griggs A."/>
            <person name="Gujja S."/>
            <person name="Hansen M."/>
            <person name="Heiman D."/>
            <person name="Howarth C."/>
            <person name="Larimer J."/>
            <person name="Lui A."/>
            <person name="MacDonald P.J.P."/>
            <person name="McCowen C."/>
            <person name="Montmayeur A."/>
            <person name="Murphy C."/>
            <person name="Neiman D."/>
            <person name="Pearson M."/>
            <person name="Priest M."/>
            <person name="Roberts A."/>
            <person name="Saif S."/>
            <person name="Shea T."/>
            <person name="Sisk P."/>
            <person name="Stolte C."/>
            <person name="Sykes S."/>
            <person name="Wortman J."/>
            <person name="Nusbaum C."/>
            <person name="Birren B."/>
        </authorList>
    </citation>
    <scope>NUCLEOTIDE SEQUENCE [LARGE SCALE GENOMIC DNA]</scope>
    <source>
        <strain evidence="2">INRA-310</strain>
    </source>
</reference>
<organism evidence="1 2">
    <name type="scientific">Phytophthora nicotianae (strain INRA-310)</name>
    <name type="common">Phytophthora parasitica</name>
    <dbReference type="NCBI Taxonomy" id="761204"/>
    <lineage>
        <taxon>Eukaryota</taxon>
        <taxon>Sar</taxon>
        <taxon>Stramenopiles</taxon>
        <taxon>Oomycota</taxon>
        <taxon>Peronosporomycetes</taxon>
        <taxon>Peronosporales</taxon>
        <taxon>Peronosporaceae</taxon>
        <taxon>Phytophthora</taxon>
    </lineage>
</organism>
<evidence type="ECO:0000313" key="2">
    <source>
        <dbReference type="Proteomes" id="UP000018817"/>
    </source>
</evidence>